<reference evidence="2" key="1">
    <citation type="journal article" date="2019" name="Int. J. Syst. Evol. Microbiol.">
        <title>The Global Catalogue of Microorganisms (GCM) 10K type strain sequencing project: providing services to taxonomists for standard genome sequencing and annotation.</title>
        <authorList>
            <consortium name="The Broad Institute Genomics Platform"/>
            <consortium name="The Broad Institute Genome Sequencing Center for Infectious Disease"/>
            <person name="Wu L."/>
            <person name="Ma J."/>
        </authorList>
    </citation>
    <scope>NUCLEOTIDE SEQUENCE [LARGE SCALE GENOMIC DNA]</scope>
    <source>
        <strain evidence="2">CGMCC 1.12990</strain>
    </source>
</reference>
<dbReference type="EMBL" id="BMGS01000002">
    <property type="protein sequence ID" value="GGG36088.1"/>
    <property type="molecule type" value="Genomic_DNA"/>
</dbReference>
<keyword evidence="2" id="KW-1185">Reference proteome</keyword>
<accession>A0ABQ1WPD1</accession>
<evidence type="ECO:0000313" key="1">
    <source>
        <dbReference type="EMBL" id="GGG36088.1"/>
    </source>
</evidence>
<organism evidence="1 2">
    <name type="scientific">Hymenobacter glacieicola</name>
    <dbReference type="NCBI Taxonomy" id="1562124"/>
    <lineage>
        <taxon>Bacteria</taxon>
        <taxon>Pseudomonadati</taxon>
        <taxon>Bacteroidota</taxon>
        <taxon>Cytophagia</taxon>
        <taxon>Cytophagales</taxon>
        <taxon>Hymenobacteraceae</taxon>
        <taxon>Hymenobacter</taxon>
    </lineage>
</organism>
<proteinExistence type="predicted"/>
<dbReference type="Proteomes" id="UP000601361">
    <property type="component" value="Unassembled WGS sequence"/>
</dbReference>
<protein>
    <submittedName>
        <fullName evidence="1">Uncharacterized protein</fullName>
    </submittedName>
</protein>
<evidence type="ECO:0000313" key="2">
    <source>
        <dbReference type="Proteomes" id="UP000601361"/>
    </source>
</evidence>
<sequence length="114" mass="13619">MDIEYQQALEIVKIFVSNQLGIAKNKLSEDTRIEEDVRIAGLDTIIFYEDFFTQFQIANPQDFAVEKYVTNENFILFRLIKSIFSASERDKLKVKNIMIRHLTYVAMRKRWFEE</sequence>
<gene>
    <name evidence="1" type="ORF">GCM10011378_10480</name>
</gene>
<name>A0ABQ1WPD1_9BACT</name>
<dbReference type="RefSeq" id="WP_188556752.1">
    <property type="nucleotide sequence ID" value="NZ_BMGS01000002.1"/>
</dbReference>
<comment type="caution">
    <text evidence="1">The sequence shown here is derived from an EMBL/GenBank/DDBJ whole genome shotgun (WGS) entry which is preliminary data.</text>
</comment>